<feature type="transmembrane region" description="Helical" evidence="9">
    <location>
        <begin position="68"/>
        <end position="97"/>
    </location>
</feature>
<keyword evidence="8 9" id="KW-0472">Membrane</keyword>
<dbReference type="PANTHER" id="PTHR30614:SF37">
    <property type="entry name" value="AMINO-ACID ABC TRANSPORTER PERMEASE PROTEIN YHDX-RELATED"/>
    <property type="match status" value="1"/>
</dbReference>
<evidence type="ECO:0000313" key="11">
    <source>
        <dbReference type="EMBL" id="MFB2837731.1"/>
    </source>
</evidence>
<evidence type="ECO:0000256" key="2">
    <source>
        <dbReference type="ARBA" id="ARBA00010072"/>
    </source>
</evidence>
<keyword evidence="7 9" id="KW-1133">Transmembrane helix</keyword>
<comment type="caution">
    <text evidence="11">The sequence shown here is derived from an EMBL/GenBank/DDBJ whole genome shotgun (WGS) entry which is preliminary data.</text>
</comment>
<keyword evidence="4" id="KW-1003">Cell membrane</keyword>
<proteinExistence type="inferred from homology"/>
<dbReference type="CDD" id="cd06261">
    <property type="entry name" value="TM_PBP2"/>
    <property type="match status" value="1"/>
</dbReference>
<evidence type="ECO:0000256" key="4">
    <source>
        <dbReference type="ARBA" id="ARBA00022475"/>
    </source>
</evidence>
<feature type="transmembrane region" description="Helical" evidence="9">
    <location>
        <begin position="7"/>
        <end position="29"/>
    </location>
</feature>
<dbReference type="PROSITE" id="PS50928">
    <property type="entry name" value="ABC_TM1"/>
    <property type="match status" value="1"/>
</dbReference>
<evidence type="ECO:0000256" key="1">
    <source>
        <dbReference type="ARBA" id="ARBA00004651"/>
    </source>
</evidence>
<dbReference type="InterPro" id="IPR043429">
    <property type="entry name" value="ArtM/GltK/GlnP/TcyL/YhdX-like"/>
</dbReference>
<accession>A0ABV4WS66</accession>
<feature type="domain" description="ABC transmembrane type-1" evidence="10">
    <location>
        <begin position="76"/>
        <end position="290"/>
    </location>
</feature>
<dbReference type="RefSeq" id="WP_413280065.1">
    <property type="nucleotide sequence ID" value="NZ_JBHFNT010000218.1"/>
</dbReference>
<dbReference type="Proteomes" id="UP001576780">
    <property type="component" value="Unassembled WGS sequence"/>
</dbReference>
<dbReference type="EMBL" id="JBHFNT010000218">
    <property type="protein sequence ID" value="MFB2837731.1"/>
    <property type="molecule type" value="Genomic_DNA"/>
</dbReference>
<reference evidence="11 12" key="1">
    <citation type="submission" date="2024-09" db="EMBL/GenBank/DDBJ databases">
        <title>Floridaenema gen nov. (Aerosakkonemataceae, Aerosakkonematales ord. nov., Cyanobacteria) from benthic tropical and subtropical fresh waters, with the description of four new species.</title>
        <authorList>
            <person name="Moretto J.A."/>
            <person name="Berthold D.E."/>
            <person name="Lefler F.W."/>
            <person name="Huang I.-S."/>
            <person name="Laughinghouse H. IV."/>
        </authorList>
    </citation>
    <scope>NUCLEOTIDE SEQUENCE [LARGE SCALE GENOMIC DNA]</scope>
    <source>
        <strain evidence="11 12">BLCC-F167</strain>
    </source>
</reference>
<feature type="transmembrane region" description="Helical" evidence="9">
    <location>
        <begin position="171"/>
        <end position="194"/>
    </location>
</feature>
<name>A0ABV4WS66_9CYAN</name>
<comment type="similarity">
    <text evidence="2">Belongs to the binding-protein-dependent transport system permease family. HisMQ subfamily.</text>
</comment>
<sequence>MWNNSRFWRWFGQILLILLVVIVGIFLWANFTENLRQLGLQFGFDFLNLQAGFDIGERIVNYKSTDTFAAALFVGLINTLRVMAIGLVSASIVGIIVGVARLSDNWLIRNLAMIYVEILRNTPLLLQLLFWYFAFFLKLPQPGNAISLFGIFALSNRGLQLPGRIALYPEFLTLILGLTLYTAAFIAEIIRGGIQAVPKGQWEAARSLGLKPFQVMQLVIFPQALRVIIPPLTSQYLNLAKNSSLAIAIGFPDIYAIASTTNNITGRAVEVILIIIITYLTISLSISLLLNLYNSRIKIKER</sequence>
<comment type="subcellular location">
    <subcellularLocation>
        <location evidence="1 9">Cell membrane</location>
        <topology evidence="1 9">Multi-pass membrane protein</topology>
    </subcellularLocation>
</comment>
<keyword evidence="6" id="KW-0029">Amino-acid transport</keyword>
<evidence type="ECO:0000259" key="10">
    <source>
        <dbReference type="PROSITE" id="PS50928"/>
    </source>
</evidence>
<feature type="transmembrane region" description="Helical" evidence="9">
    <location>
        <begin position="245"/>
        <end position="265"/>
    </location>
</feature>
<keyword evidence="3 9" id="KW-0813">Transport</keyword>
<dbReference type="NCBIfam" id="TIGR01726">
    <property type="entry name" value="HEQRo_perm_3TM"/>
    <property type="match status" value="1"/>
</dbReference>
<dbReference type="Pfam" id="PF00528">
    <property type="entry name" value="BPD_transp_1"/>
    <property type="match status" value="1"/>
</dbReference>
<evidence type="ECO:0000313" key="12">
    <source>
        <dbReference type="Proteomes" id="UP001576780"/>
    </source>
</evidence>
<dbReference type="SUPFAM" id="SSF161098">
    <property type="entry name" value="MetI-like"/>
    <property type="match status" value="1"/>
</dbReference>
<gene>
    <name evidence="11" type="ORF">ACE1CA_24785</name>
</gene>
<evidence type="ECO:0000256" key="9">
    <source>
        <dbReference type="RuleBase" id="RU363032"/>
    </source>
</evidence>
<dbReference type="InterPro" id="IPR000515">
    <property type="entry name" value="MetI-like"/>
</dbReference>
<keyword evidence="12" id="KW-1185">Reference proteome</keyword>
<evidence type="ECO:0000256" key="3">
    <source>
        <dbReference type="ARBA" id="ARBA00022448"/>
    </source>
</evidence>
<keyword evidence="5 9" id="KW-0812">Transmembrane</keyword>
<evidence type="ECO:0000256" key="8">
    <source>
        <dbReference type="ARBA" id="ARBA00023136"/>
    </source>
</evidence>
<feature type="transmembrane region" description="Helical" evidence="9">
    <location>
        <begin position="271"/>
        <end position="293"/>
    </location>
</feature>
<dbReference type="PANTHER" id="PTHR30614">
    <property type="entry name" value="MEMBRANE COMPONENT OF AMINO ACID ABC TRANSPORTER"/>
    <property type="match status" value="1"/>
</dbReference>
<feature type="transmembrane region" description="Helical" evidence="9">
    <location>
        <begin position="118"/>
        <end position="137"/>
    </location>
</feature>
<evidence type="ECO:0000256" key="6">
    <source>
        <dbReference type="ARBA" id="ARBA00022970"/>
    </source>
</evidence>
<protein>
    <submittedName>
        <fullName evidence="11">Amino acid ABC transporter permease</fullName>
    </submittedName>
</protein>
<evidence type="ECO:0000256" key="5">
    <source>
        <dbReference type="ARBA" id="ARBA00022692"/>
    </source>
</evidence>
<evidence type="ECO:0000256" key="7">
    <source>
        <dbReference type="ARBA" id="ARBA00022989"/>
    </source>
</evidence>
<organism evidence="11 12">
    <name type="scientific">Floridaenema evergladense BLCC-F167</name>
    <dbReference type="NCBI Taxonomy" id="3153639"/>
    <lineage>
        <taxon>Bacteria</taxon>
        <taxon>Bacillati</taxon>
        <taxon>Cyanobacteriota</taxon>
        <taxon>Cyanophyceae</taxon>
        <taxon>Oscillatoriophycideae</taxon>
        <taxon>Aerosakkonematales</taxon>
        <taxon>Aerosakkonemataceae</taxon>
        <taxon>Floridanema</taxon>
        <taxon>Floridanema evergladense</taxon>
    </lineage>
</organism>
<dbReference type="Gene3D" id="1.10.3720.10">
    <property type="entry name" value="MetI-like"/>
    <property type="match status" value="1"/>
</dbReference>
<dbReference type="InterPro" id="IPR035906">
    <property type="entry name" value="MetI-like_sf"/>
</dbReference>
<dbReference type="InterPro" id="IPR010065">
    <property type="entry name" value="AA_ABC_transptr_permease_3TM"/>
</dbReference>